<reference evidence="2" key="2">
    <citation type="submission" date="2021-04" db="EMBL/GenBank/DDBJ databases">
        <authorList>
            <person name="Gilroy R."/>
        </authorList>
    </citation>
    <scope>NUCLEOTIDE SEQUENCE</scope>
    <source>
        <strain evidence="2">378</strain>
    </source>
</reference>
<feature type="compositionally biased region" description="Polar residues" evidence="1">
    <location>
        <begin position="28"/>
        <end position="39"/>
    </location>
</feature>
<evidence type="ECO:0000313" key="2">
    <source>
        <dbReference type="EMBL" id="MBU3844543.1"/>
    </source>
</evidence>
<organism evidence="2 3">
    <name type="scientific">Candidatus Anaerobiospirillum pullicola</name>
    <dbReference type="NCBI Taxonomy" id="2838451"/>
    <lineage>
        <taxon>Bacteria</taxon>
        <taxon>Pseudomonadati</taxon>
        <taxon>Pseudomonadota</taxon>
        <taxon>Gammaproteobacteria</taxon>
        <taxon>Aeromonadales</taxon>
        <taxon>Succinivibrionaceae</taxon>
        <taxon>Anaerobiospirillum</taxon>
    </lineage>
</organism>
<dbReference type="Proteomes" id="UP000733611">
    <property type="component" value="Unassembled WGS sequence"/>
</dbReference>
<evidence type="ECO:0000256" key="1">
    <source>
        <dbReference type="SAM" id="MobiDB-lite"/>
    </source>
</evidence>
<sequence>MTADHNSATGPAPESKAKPRRKPANKQAADSKSTAGWNQWGKNAGEICARQEELIHSLLHSPDTSEQIRTA</sequence>
<feature type="non-terminal residue" evidence="2">
    <location>
        <position position="71"/>
    </location>
</feature>
<feature type="region of interest" description="Disordered" evidence="1">
    <location>
        <begin position="1"/>
        <end position="39"/>
    </location>
</feature>
<accession>A0A948WZ68</accession>
<comment type="caution">
    <text evidence="2">The sequence shown here is derived from an EMBL/GenBank/DDBJ whole genome shotgun (WGS) entry which is preliminary data.</text>
</comment>
<name>A0A948WZ68_9GAMM</name>
<dbReference type="EMBL" id="JAHLFE010000135">
    <property type="protein sequence ID" value="MBU3844543.1"/>
    <property type="molecule type" value="Genomic_DNA"/>
</dbReference>
<proteinExistence type="predicted"/>
<dbReference type="AlphaFoldDB" id="A0A948WZ68"/>
<gene>
    <name evidence="2" type="ORF">H9847_06720</name>
</gene>
<protein>
    <submittedName>
        <fullName evidence="2">Uncharacterized protein</fullName>
    </submittedName>
</protein>
<evidence type="ECO:0000313" key="3">
    <source>
        <dbReference type="Proteomes" id="UP000733611"/>
    </source>
</evidence>
<reference evidence="2" key="1">
    <citation type="journal article" date="2021" name="PeerJ">
        <title>Extensive microbial diversity within the chicken gut microbiome revealed by metagenomics and culture.</title>
        <authorList>
            <person name="Gilroy R."/>
            <person name="Ravi A."/>
            <person name="Getino M."/>
            <person name="Pursley I."/>
            <person name="Horton D.L."/>
            <person name="Alikhan N.F."/>
            <person name="Baker D."/>
            <person name="Gharbi K."/>
            <person name="Hall N."/>
            <person name="Watson M."/>
            <person name="Adriaenssens E.M."/>
            <person name="Foster-Nyarko E."/>
            <person name="Jarju S."/>
            <person name="Secka A."/>
            <person name="Antonio M."/>
            <person name="Oren A."/>
            <person name="Chaudhuri R.R."/>
            <person name="La Ragione R."/>
            <person name="Hildebrand F."/>
            <person name="Pallen M.J."/>
        </authorList>
    </citation>
    <scope>NUCLEOTIDE SEQUENCE</scope>
    <source>
        <strain evidence="2">378</strain>
    </source>
</reference>